<evidence type="ECO:0000313" key="1">
    <source>
        <dbReference type="EMBL" id="CUO81082.1"/>
    </source>
</evidence>
<dbReference type="GO" id="GO:0015716">
    <property type="term" value="P:organic phosphonate transport"/>
    <property type="evidence" value="ECO:0007669"/>
    <property type="project" value="InterPro"/>
</dbReference>
<accession>A0A174I1E5</accession>
<dbReference type="STRING" id="39482.ERS852491_03374"/>
<reference evidence="1 2" key="1">
    <citation type="submission" date="2015-09" db="EMBL/GenBank/DDBJ databases">
        <authorList>
            <consortium name="Pathogen Informatics"/>
        </authorList>
    </citation>
    <scope>NUCLEOTIDE SEQUENCE [LARGE SCALE GENOMIC DNA]</scope>
    <source>
        <strain evidence="1 2">2789STDY5834876</strain>
    </source>
</reference>
<dbReference type="Proteomes" id="UP000095544">
    <property type="component" value="Unassembled WGS sequence"/>
</dbReference>
<dbReference type="EMBL" id="CYZU01000036">
    <property type="protein sequence ID" value="CUO81082.1"/>
    <property type="molecule type" value="Genomic_DNA"/>
</dbReference>
<gene>
    <name evidence="1" type="ORF">ERS852491_03374</name>
</gene>
<sequence length="142" mass="15499">MTKREISVILAGASQKEVIEIAGPMKENCEIQIMKPPQKTLVMVKARETVKRSLFYLGEVLATECMVLVDGVKGAAVLAGDDFDKVTAAAVIDGFLNLPDKKAEKQQVLGQIQELGRQQAAARAELNRALRKSKVNFNVMGE</sequence>
<organism evidence="1 2">
    <name type="scientific">Faecalicatena contorta</name>
    <dbReference type="NCBI Taxonomy" id="39482"/>
    <lineage>
        <taxon>Bacteria</taxon>
        <taxon>Bacillati</taxon>
        <taxon>Bacillota</taxon>
        <taxon>Clostridia</taxon>
        <taxon>Lachnospirales</taxon>
        <taxon>Lachnospiraceae</taxon>
        <taxon>Faecalicatena</taxon>
    </lineage>
</organism>
<dbReference type="RefSeq" id="WP_050641489.1">
    <property type="nucleotide sequence ID" value="NZ_CABKUE010000009.1"/>
</dbReference>
<name>A0A174I1E5_9FIRM</name>
<proteinExistence type="predicted"/>
<dbReference type="Pfam" id="PF06754">
    <property type="entry name" value="PhnG"/>
    <property type="match status" value="1"/>
</dbReference>
<dbReference type="GO" id="GO:0019634">
    <property type="term" value="P:organic phosphonate metabolic process"/>
    <property type="evidence" value="ECO:0007669"/>
    <property type="project" value="InterPro"/>
</dbReference>
<keyword evidence="1" id="KW-0456">Lyase</keyword>
<dbReference type="OrthoDB" id="3182891at2"/>
<dbReference type="InterPro" id="IPR009609">
    <property type="entry name" value="Phosphonate_metab_PhnG"/>
</dbReference>
<protein>
    <submittedName>
        <fullName evidence="1">Phosphonate C-P lyase system protein PhnG</fullName>
    </submittedName>
</protein>
<dbReference type="AlphaFoldDB" id="A0A174I1E5"/>
<dbReference type="NCBIfam" id="TIGR03293">
    <property type="entry name" value="PhnG_redo"/>
    <property type="match status" value="1"/>
</dbReference>
<evidence type="ECO:0000313" key="2">
    <source>
        <dbReference type="Proteomes" id="UP000095544"/>
    </source>
</evidence>
<dbReference type="GO" id="GO:0016829">
    <property type="term" value="F:lyase activity"/>
    <property type="evidence" value="ECO:0007669"/>
    <property type="project" value="UniProtKB-KW"/>
</dbReference>